<dbReference type="Gene3D" id="3.30.230.10">
    <property type="match status" value="1"/>
</dbReference>
<accession>Q1JM85</accession>
<gene>
    <name evidence="9" type="primary">mvaK2</name>
    <name evidence="9" type="ordered locus">MGAS9429_Spy0739</name>
</gene>
<dbReference type="GO" id="GO:0004631">
    <property type="term" value="F:phosphomevalonate kinase activity"/>
    <property type="evidence" value="ECO:0007669"/>
    <property type="project" value="UniProtKB-EC"/>
</dbReference>
<feature type="domain" description="GHMP kinase C-terminal" evidence="8">
    <location>
        <begin position="258"/>
        <end position="337"/>
    </location>
</feature>
<dbReference type="EC" id="2.7.4.2" evidence="2"/>
<proteinExistence type="predicted"/>
<reference evidence="9 10" key="1">
    <citation type="journal article" date="2006" name="Proc. Natl. Acad. Sci. U.S.A.">
        <title>Molecular genetic anatomy of inter- and intraserotype variation in the human bacterial pathogen group A Streptococcus.</title>
        <authorList>
            <person name="Beres S.B."/>
            <person name="Richter E.W."/>
            <person name="Nagiec M.J."/>
            <person name="Sumby P."/>
            <person name="Porcella S.F."/>
            <person name="DeLeo F.R."/>
            <person name="Musser J.M."/>
        </authorList>
    </citation>
    <scope>NUCLEOTIDE SEQUENCE [LARGE SCALE GENOMIC DNA]</scope>
    <source>
        <strain evidence="9 10">MGAS9429</strain>
    </source>
</reference>
<dbReference type="PANTHER" id="PTHR31814">
    <property type="match status" value="1"/>
</dbReference>
<comment type="pathway">
    <text evidence="1">Isoprenoid biosynthesis; isopentenyl diphosphate biosynthesis via mevalonate pathway; isopentenyl diphosphate from (R)-mevalonate: step 2/3.</text>
</comment>
<evidence type="ECO:0000256" key="2">
    <source>
        <dbReference type="ARBA" id="ARBA00012958"/>
    </source>
</evidence>
<keyword evidence="4" id="KW-0547">Nucleotide-binding</keyword>
<evidence type="ECO:0000256" key="6">
    <source>
        <dbReference type="ARBA" id="ARBA00022840"/>
    </source>
</evidence>
<dbReference type="GO" id="GO:0005524">
    <property type="term" value="F:ATP binding"/>
    <property type="evidence" value="ECO:0007669"/>
    <property type="project" value="UniProtKB-KW"/>
</dbReference>
<evidence type="ECO:0000256" key="3">
    <source>
        <dbReference type="ARBA" id="ARBA00022679"/>
    </source>
</evidence>
<dbReference type="SUPFAM" id="SSF54211">
    <property type="entry name" value="Ribosomal protein S5 domain 2-like"/>
    <property type="match status" value="1"/>
</dbReference>
<dbReference type="InterPro" id="IPR020568">
    <property type="entry name" value="Ribosomal_Su5_D2-typ_SF"/>
</dbReference>
<protein>
    <recommendedName>
        <fullName evidence="2">phosphomevalonate kinase</fullName>
        <ecNumber evidence="2">2.7.4.2</ecNumber>
    </recommendedName>
</protein>
<dbReference type="InterPro" id="IPR006204">
    <property type="entry name" value="GHMP_kinase_N_dom"/>
</dbReference>
<dbReference type="Proteomes" id="UP000002433">
    <property type="component" value="Chromosome"/>
</dbReference>
<feature type="domain" description="GHMP kinase N-terminal" evidence="7">
    <location>
        <begin position="84"/>
        <end position="174"/>
    </location>
</feature>
<evidence type="ECO:0000256" key="5">
    <source>
        <dbReference type="ARBA" id="ARBA00022777"/>
    </source>
</evidence>
<sequence length="353" mass="38851">MARTTVLSFQKQRIYQMSNYCVQTGGKLYLTGEYAILTPGQKALIHFIPLMMTAEISPAAHIQLASDMFAHKAGMTPDASYALIQATVKTFADYLGQSIDQLEPFSLIITGKMERDGKKFGIGSSGSVTLLTLKALSAYYQITLTPELLFKLAAYTLLKQGDNGSMGDIACIAYQTLVAYTSFDREQVSNWLQTMPLKKLLVKDWGYHIQVIQPALPCDFLVGWTKIPAISRQMIQQVTASITPAFLRTSYQLTQSAMVALQEGHKEELKKSLAGASHLLKELHPAIYHPKLVTLVAACQKQDAVAKSSGSGGGDCGIALAFNQDARDTLISKWQEADIALLYQERWGENDQP</sequence>
<dbReference type="NCBIfam" id="TIGR01220">
    <property type="entry name" value="Pmev_kin_Gr_pos"/>
    <property type="match status" value="1"/>
</dbReference>
<evidence type="ECO:0000259" key="7">
    <source>
        <dbReference type="Pfam" id="PF00288"/>
    </source>
</evidence>
<evidence type="ECO:0000256" key="1">
    <source>
        <dbReference type="ARBA" id="ARBA00005017"/>
    </source>
</evidence>
<dbReference type="SUPFAM" id="SSF55060">
    <property type="entry name" value="GHMP Kinase, C-terminal domain"/>
    <property type="match status" value="1"/>
</dbReference>
<keyword evidence="5 9" id="KW-0418">Kinase</keyword>
<evidence type="ECO:0000259" key="8">
    <source>
        <dbReference type="Pfam" id="PF08544"/>
    </source>
</evidence>
<evidence type="ECO:0000256" key="4">
    <source>
        <dbReference type="ARBA" id="ARBA00022741"/>
    </source>
</evidence>
<evidence type="ECO:0000313" key="9">
    <source>
        <dbReference type="EMBL" id="ABF31927.1"/>
    </source>
</evidence>
<dbReference type="InterPro" id="IPR036554">
    <property type="entry name" value="GHMP_kinase_C_sf"/>
</dbReference>
<keyword evidence="6" id="KW-0067">ATP-binding</keyword>
<dbReference type="HOGENOM" id="CLU_017814_7_0_9"/>
<dbReference type="InterPro" id="IPR013750">
    <property type="entry name" value="GHMP_kinase_C_dom"/>
</dbReference>
<dbReference type="Gene3D" id="3.30.70.890">
    <property type="entry name" value="GHMP kinase, C-terminal domain"/>
    <property type="match status" value="1"/>
</dbReference>
<dbReference type="InterPro" id="IPR005917">
    <property type="entry name" value="Pmev_kinase_bact"/>
</dbReference>
<evidence type="ECO:0000313" key="10">
    <source>
        <dbReference type="Proteomes" id="UP000002433"/>
    </source>
</evidence>
<dbReference type="PANTHER" id="PTHR31814:SF2">
    <property type="entry name" value="PHOSPHOMEVALONATE KINASE"/>
    <property type="match status" value="1"/>
</dbReference>
<dbReference type="InterPro" id="IPR014721">
    <property type="entry name" value="Ribsml_uS5_D2-typ_fold_subgr"/>
</dbReference>
<dbReference type="KEGG" id="spk:MGAS9429_Spy0739"/>
<dbReference type="InterPro" id="IPR035102">
    <property type="entry name" value="Phosphomevalonate_kinase"/>
</dbReference>
<dbReference type="Pfam" id="PF00288">
    <property type="entry name" value="GHMP_kinases_N"/>
    <property type="match status" value="1"/>
</dbReference>
<organism evidence="9 10">
    <name type="scientific">Streptococcus pyogenes serotype M12 (strain MGAS9429)</name>
    <dbReference type="NCBI Taxonomy" id="370551"/>
    <lineage>
        <taxon>Bacteria</taxon>
        <taxon>Bacillati</taxon>
        <taxon>Bacillota</taxon>
        <taxon>Bacilli</taxon>
        <taxon>Lactobacillales</taxon>
        <taxon>Streptococcaceae</taxon>
        <taxon>Streptococcus</taxon>
    </lineage>
</organism>
<dbReference type="Pfam" id="PF08544">
    <property type="entry name" value="GHMP_kinases_C"/>
    <property type="match status" value="1"/>
</dbReference>
<dbReference type="AlphaFoldDB" id="Q1JM85"/>
<keyword evidence="3 9" id="KW-0808">Transferase</keyword>
<name>Q1JM85_STRPC</name>
<dbReference type="EMBL" id="CP000259">
    <property type="protein sequence ID" value="ABF31927.1"/>
    <property type="molecule type" value="Genomic_DNA"/>
</dbReference>
<dbReference type="GO" id="GO:0019287">
    <property type="term" value="P:isopentenyl diphosphate biosynthetic process, mevalonate pathway"/>
    <property type="evidence" value="ECO:0007669"/>
    <property type="project" value="UniProtKB-UniPathway"/>
</dbReference>
<dbReference type="UniPathway" id="UPA00057">
    <property type="reaction ID" value="UER00099"/>
</dbReference>